<keyword evidence="4 5" id="KW-0539">Nucleus</keyword>
<evidence type="ECO:0000256" key="1">
    <source>
        <dbReference type="ARBA" id="ARBA00004123"/>
    </source>
</evidence>
<evidence type="ECO:0000313" key="10">
    <source>
        <dbReference type="Proteomes" id="UP001234581"/>
    </source>
</evidence>
<accession>A0AAD7Y0Q5</accession>
<dbReference type="GO" id="GO:0000978">
    <property type="term" value="F:RNA polymerase II cis-regulatory region sequence-specific DNA binding"/>
    <property type="evidence" value="ECO:0007669"/>
    <property type="project" value="TreeGrafter"/>
</dbReference>
<dbReference type="CDD" id="cd00086">
    <property type="entry name" value="homeodomain"/>
    <property type="match status" value="1"/>
</dbReference>
<keyword evidence="10" id="KW-1185">Reference proteome</keyword>
<dbReference type="InterPro" id="IPR009057">
    <property type="entry name" value="Homeodomain-like_sf"/>
</dbReference>
<dbReference type="Gene3D" id="1.10.10.60">
    <property type="entry name" value="Homeodomain-like"/>
    <property type="match status" value="1"/>
</dbReference>
<evidence type="ECO:0000256" key="6">
    <source>
        <dbReference type="RuleBase" id="RU000682"/>
    </source>
</evidence>
<dbReference type="Pfam" id="PF00046">
    <property type="entry name" value="Homeodomain"/>
    <property type="match status" value="1"/>
</dbReference>
<dbReference type="Proteomes" id="UP001234581">
    <property type="component" value="Unassembled WGS sequence"/>
</dbReference>
<proteinExistence type="predicted"/>
<evidence type="ECO:0000256" key="2">
    <source>
        <dbReference type="ARBA" id="ARBA00023125"/>
    </source>
</evidence>
<feature type="domain" description="Homeobox" evidence="8">
    <location>
        <begin position="27"/>
        <end position="87"/>
    </location>
</feature>
<organism evidence="9 10">
    <name type="scientific">Lichtheimia ornata</name>
    <dbReference type="NCBI Taxonomy" id="688661"/>
    <lineage>
        <taxon>Eukaryota</taxon>
        <taxon>Fungi</taxon>
        <taxon>Fungi incertae sedis</taxon>
        <taxon>Mucoromycota</taxon>
        <taxon>Mucoromycotina</taxon>
        <taxon>Mucoromycetes</taxon>
        <taxon>Mucorales</taxon>
        <taxon>Lichtheimiaceae</taxon>
        <taxon>Lichtheimia</taxon>
    </lineage>
</organism>
<evidence type="ECO:0000256" key="5">
    <source>
        <dbReference type="PROSITE-ProRule" id="PRU00108"/>
    </source>
</evidence>
<evidence type="ECO:0000256" key="4">
    <source>
        <dbReference type="ARBA" id="ARBA00023242"/>
    </source>
</evidence>
<dbReference type="GO" id="GO:0006357">
    <property type="term" value="P:regulation of transcription by RNA polymerase II"/>
    <property type="evidence" value="ECO:0007669"/>
    <property type="project" value="TreeGrafter"/>
</dbReference>
<dbReference type="AlphaFoldDB" id="A0AAD7Y0Q5"/>
<dbReference type="InterPro" id="IPR051000">
    <property type="entry name" value="Homeobox_DNA-bind_prot"/>
</dbReference>
<dbReference type="GO" id="GO:0030154">
    <property type="term" value="P:cell differentiation"/>
    <property type="evidence" value="ECO:0007669"/>
    <property type="project" value="TreeGrafter"/>
</dbReference>
<name>A0AAD7Y0Q5_9FUNG</name>
<feature type="DNA-binding region" description="Homeobox" evidence="5">
    <location>
        <begin position="29"/>
        <end position="88"/>
    </location>
</feature>
<gene>
    <name evidence="9" type="ORF">O0I10_006789</name>
</gene>
<evidence type="ECO:0000313" key="9">
    <source>
        <dbReference type="EMBL" id="KAJ8657487.1"/>
    </source>
</evidence>
<feature type="compositionally biased region" description="Low complexity" evidence="7">
    <location>
        <begin position="10"/>
        <end position="23"/>
    </location>
</feature>
<dbReference type="SMART" id="SM00389">
    <property type="entry name" value="HOX"/>
    <property type="match status" value="1"/>
</dbReference>
<evidence type="ECO:0000256" key="7">
    <source>
        <dbReference type="SAM" id="MobiDB-lite"/>
    </source>
</evidence>
<keyword evidence="2 5" id="KW-0238">DNA-binding</keyword>
<protein>
    <recommendedName>
        <fullName evidence="8">Homeobox domain-containing protein</fullName>
    </recommendedName>
</protein>
<dbReference type="PANTHER" id="PTHR24324:SF5">
    <property type="entry name" value="HEMATOPOIETICALLY-EXPRESSED HOMEOBOX PROTEIN HHEX"/>
    <property type="match status" value="1"/>
</dbReference>
<dbReference type="RefSeq" id="XP_058342400.1">
    <property type="nucleotide sequence ID" value="XM_058486814.1"/>
</dbReference>
<dbReference type="EMBL" id="JARTCD010000031">
    <property type="protein sequence ID" value="KAJ8657487.1"/>
    <property type="molecule type" value="Genomic_DNA"/>
</dbReference>
<feature type="region of interest" description="Disordered" evidence="7">
    <location>
        <begin position="1"/>
        <end position="34"/>
    </location>
</feature>
<dbReference type="GO" id="GO:0005634">
    <property type="term" value="C:nucleus"/>
    <property type="evidence" value="ECO:0007669"/>
    <property type="project" value="UniProtKB-SubCell"/>
</dbReference>
<dbReference type="InterPro" id="IPR001356">
    <property type="entry name" value="HD"/>
</dbReference>
<dbReference type="PROSITE" id="PS50071">
    <property type="entry name" value="HOMEOBOX_2"/>
    <property type="match status" value="1"/>
</dbReference>
<evidence type="ECO:0000259" key="8">
    <source>
        <dbReference type="PROSITE" id="PS50071"/>
    </source>
</evidence>
<evidence type="ECO:0000256" key="3">
    <source>
        <dbReference type="ARBA" id="ARBA00023155"/>
    </source>
</evidence>
<reference evidence="9 10" key="1">
    <citation type="submission" date="2023-03" db="EMBL/GenBank/DDBJ databases">
        <title>Genome sequence of Lichtheimia ornata CBS 291.66.</title>
        <authorList>
            <person name="Mohabir J.T."/>
            <person name="Shea T.P."/>
            <person name="Kurbessoian T."/>
            <person name="Berby B."/>
            <person name="Fontaine J."/>
            <person name="Livny J."/>
            <person name="Gnirke A."/>
            <person name="Stajich J.E."/>
            <person name="Cuomo C.A."/>
        </authorList>
    </citation>
    <scope>NUCLEOTIDE SEQUENCE [LARGE SCALE GENOMIC DNA]</scope>
    <source>
        <strain evidence="9">CBS 291.66</strain>
    </source>
</reference>
<dbReference type="SUPFAM" id="SSF46689">
    <property type="entry name" value="Homeodomain-like"/>
    <property type="match status" value="1"/>
</dbReference>
<comment type="caution">
    <text evidence="9">The sequence shown here is derived from an EMBL/GenBank/DDBJ whole genome shotgun (WGS) entry which is preliminary data.</text>
</comment>
<dbReference type="PANTHER" id="PTHR24324">
    <property type="entry name" value="HOMEOBOX PROTEIN HHEX"/>
    <property type="match status" value="1"/>
</dbReference>
<dbReference type="GeneID" id="83214199"/>
<sequence length="93" mass="10953">MDTNMADNEGSVSSDSSTMSSTGGSEGAGYIRRQRYTQEQLRVLMRSFRRNPRPCHAVKERLADRLGTTYKRINIWFQNQRARERRERRGREQ</sequence>
<keyword evidence="3 5" id="KW-0371">Homeobox</keyword>
<comment type="subcellular location">
    <subcellularLocation>
        <location evidence="1 5 6">Nucleus</location>
    </subcellularLocation>
</comment>